<evidence type="ECO:0000256" key="2">
    <source>
        <dbReference type="SAM" id="SignalP"/>
    </source>
</evidence>
<feature type="compositionally biased region" description="Polar residues" evidence="1">
    <location>
        <begin position="112"/>
        <end position="126"/>
    </location>
</feature>
<sequence>MHIKILGAGLMALACSSLAYAQTVDRARPPEKTAATVKGKARTPADVKPDGFGTVLPAGLNAKQLIALVAPGRDASFAMLVGAKAWPYRANSFVVIACFSRNEKDAERSRKSSTGPSCDGTSRSGGTPASIDPAVYLGVVEYQAGSAAPTLLASYGKPYDIKTSWAFSQVEGPGEDDDTPASGESGLMPEQYRRFDFAPYKITPTETAIGLRLGWNEGYAGGGADFEALSLLRIDGNKLVNILSEPVSFHKLIAGDWNKDGTRDHDEYEGTNVLSVLPSTTNGYADLQLRLLESKSKQVFTWDSKRARYMLTRSAAPAKKR</sequence>
<evidence type="ECO:0008006" key="5">
    <source>
        <dbReference type="Google" id="ProtNLM"/>
    </source>
</evidence>
<dbReference type="RefSeq" id="WP_167230707.1">
    <property type="nucleotide sequence ID" value="NZ_VUYU01000029.1"/>
</dbReference>
<evidence type="ECO:0000256" key="1">
    <source>
        <dbReference type="SAM" id="MobiDB-lite"/>
    </source>
</evidence>
<feature type="chain" id="PRO_5045106452" description="VCBS repeat-containing protein" evidence="2">
    <location>
        <begin position="22"/>
        <end position="321"/>
    </location>
</feature>
<proteinExistence type="predicted"/>
<evidence type="ECO:0000313" key="4">
    <source>
        <dbReference type="Proteomes" id="UP000785613"/>
    </source>
</evidence>
<organism evidence="3 4">
    <name type="scientific">Massilia rubra</name>
    <dbReference type="NCBI Taxonomy" id="2607910"/>
    <lineage>
        <taxon>Bacteria</taxon>
        <taxon>Pseudomonadati</taxon>
        <taxon>Pseudomonadota</taxon>
        <taxon>Betaproteobacteria</taxon>
        <taxon>Burkholderiales</taxon>
        <taxon>Oxalobacteraceae</taxon>
        <taxon>Telluria group</taxon>
        <taxon>Massilia</taxon>
    </lineage>
</organism>
<dbReference type="PROSITE" id="PS51257">
    <property type="entry name" value="PROKAR_LIPOPROTEIN"/>
    <property type="match status" value="1"/>
</dbReference>
<keyword evidence="2" id="KW-0732">Signal</keyword>
<protein>
    <recommendedName>
        <fullName evidence="5">VCBS repeat-containing protein</fullName>
    </recommendedName>
</protein>
<reference evidence="3 4" key="1">
    <citation type="submission" date="2019-09" db="EMBL/GenBank/DDBJ databases">
        <title>Taxonomy of Antarctic Massilia spp.: description of Massilia rubra sp. nov., Massilia aquatica sp. nov., Massilia mucilaginosa sp. nov., Massilia frigida sp. nov. isolated from streams, lakes and regoliths.</title>
        <authorList>
            <person name="Holochova P."/>
            <person name="Sedlacek I."/>
            <person name="Kralova S."/>
            <person name="Maslanova I."/>
            <person name="Busse H.-J."/>
            <person name="Stankova E."/>
            <person name="Vrbovska V."/>
            <person name="Kovarovic V."/>
            <person name="Bartak M."/>
            <person name="Svec P."/>
            <person name="Pantucek R."/>
        </authorList>
    </citation>
    <scope>NUCLEOTIDE SEQUENCE [LARGE SCALE GENOMIC DNA]</scope>
    <source>
        <strain evidence="3 4">CCM 8692</strain>
    </source>
</reference>
<dbReference type="Proteomes" id="UP000785613">
    <property type="component" value="Unassembled WGS sequence"/>
</dbReference>
<evidence type="ECO:0000313" key="3">
    <source>
        <dbReference type="EMBL" id="NHZ37469.1"/>
    </source>
</evidence>
<accession>A0ABX0LRP8</accession>
<name>A0ABX0LRP8_9BURK</name>
<comment type="caution">
    <text evidence="3">The sequence shown here is derived from an EMBL/GenBank/DDBJ whole genome shotgun (WGS) entry which is preliminary data.</text>
</comment>
<keyword evidence="4" id="KW-1185">Reference proteome</keyword>
<dbReference type="EMBL" id="VUYU01000029">
    <property type="protein sequence ID" value="NHZ37469.1"/>
    <property type="molecule type" value="Genomic_DNA"/>
</dbReference>
<gene>
    <name evidence="3" type="ORF">F0185_28305</name>
</gene>
<feature type="signal peptide" evidence="2">
    <location>
        <begin position="1"/>
        <end position="21"/>
    </location>
</feature>
<feature type="region of interest" description="Disordered" evidence="1">
    <location>
        <begin position="105"/>
        <end position="126"/>
    </location>
</feature>